<evidence type="ECO:0008006" key="4">
    <source>
        <dbReference type="Google" id="ProtNLM"/>
    </source>
</evidence>
<evidence type="ECO:0000313" key="2">
    <source>
        <dbReference type="EMBL" id="KAH7376281.1"/>
    </source>
</evidence>
<dbReference type="OrthoDB" id="5357734at2759"/>
<organism evidence="2 3">
    <name type="scientific">Plectosphaerella cucumerina</name>
    <dbReference type="NCBI Taxonomy" id="40658"/>
    <lineage>
        <taxon>Eukaryota</taxon>
        <taxon>Fungi</taxon>
        <taxon>Dikarya</taxon>
        <taxon>Ascomycota</taxon>
        <taxon>Pezizomycotina</taxon>
        <taxon>Sordariomycetes</taxon>
        <taxon>Hypocreomycetidae</taxon>
        <taxon>Glomerellales</taxon>
        <taxon>Plectosphaerellaceae</taxon>
        <taxon>Plectosphaerella</taxon>
    </lineage>
</organism>
<dbReference type="PANTHER" id="PTHR37576">
    <property type="entry name" value="DEFECT AT LOW TEMPERATURE PROTEIN 1"/>
    <property type="match status" value="1"/>
</dbReference>
<keyword evidence="3" id="KW-1185">Reference proteome</keyword>
<dbReference type="Proteomes" id="UP000813385">
    <property type="component" value="Unassembled WGS sequence"/>
</dbReference>
<keyword evidence="1" id="KW-0812">Transmembrane</keyword>
<dbReference type="EMBL" id="JAGPXD010000001">
    <property type="protein sequence ID" value="KAH7376281.1"/>
    <property type="molecule type" value="Genomic_DNA"/>
</dbReference>
<dbReference type="InterPro" id="IPR021514">
    <property type="entry name" value="DUF3176"/>
</dbReference>
<feature type="transmembrane region" description="Helical" evidence="1">
    <location>
        <begin position="20"/>
        <end position="41"/>
    </location>
</feature>
<dbReference type="PANTHER" id="PTHR37576:SF2">
    <property type="entry name" value="DEFECT AT LOW TEMPERATURE PROTEIN 1"/>
    <property type="match status" value="1"/>
</dbReference>
<accession>A0A8K0TUF1</accession>
<reference evidence="2" key="1">
    <citation type="journal article" date="2021" name="Nat. Commun.">
        <title>Genetic determinants of endophytism in the Arabidopsis root mycobiome.</title>
        <authorList>
            <person name="Mesny F."/>
            <person name="Miyauchi S."/>
            <person name="Thiergart T."/>
            <person name="Pickel B."/>
            <person name="Atanasova L."/>
            <person name="Karlsson M."/>
            <person name="Huettel B."/>
            <person name="Barry K.W."/>
            <person name="Haridas S."/>
            <person name="Chen C."/>
            <person name="Bauer D."/>
            <person name="Andreopoulos W."/>
            <person name="Pangilinan J."/>
            <person name="LaButti K."/>
            <person name="Riley R."/>
            <person name="Lipzen A."/>
            <person name="Clum A."/>
            <person name="Drula E."/>
            <person name="Henrissat B."/>
            <person name="Kohler A."/>
            <person name="Grigoriev I.V."/>
            <person name="Martin F.M."/>
            <person name="Hacquard S."/>
        </authorList>
    </citation>
    <scope>NUCLEOTIDE SEQUENCE</scope>
    <source>
        <strain evidence="2">MPI-CAGE-AT-0016</strain>
    </source>
</reference>
<keyword evidence="1" id="KW-0472">Membrane</keyword>
<keyword evidence="1" id="KW-1133">Transmembrane helix</keyword>
<dbReference type="AlphaFoldDB" id="A0A8K0TUF1"/>
<proteinExistence type="predicted"/>
<name>A0A8K0TUF1_9PEZI</name>
<gene>
    <name evidence="2" type="ORF">B0T11DRAFT_19092</name>
</gene>
<dbReference type="Pfam" id="PF11374">
    <property type="entry name" value="DUF3176"/>
    <property type="match status" value="1"/>
</dbReference>
<evidence type="ECO:0000256" key="1">
    <source>
        <dbReference type="SAM" id="Phobius"/>
    </source>
</evidence>
<protein>
    <recommendedName>
        <fullName evidence="4">Transmembrane protein</fullName>
    </recommendedName>
</protein>
<evidence type="ECO:0000313" key="3">
    <source>
        <dbReference type="Proteomes" id="UP000813385"/>
    </source>
</evidence>
<comment type="caution">
    <text evidence="2">The sequence shown here is derived from an EMBL/GenBank/DDBJ whole genome shotgun (WGS) entry which is preliminary data.</text>
</comment>
<feature type="transmembrane region" description="Helical" evidence="1">
    <location>
        <begin position="522"/>
        <end position="545"/>
    </location>
</feature>
<sequence length="654" mass="72589">MRSTAPSRPWQPGVLKNAPLLSFALLGASIVISGVALYIVYFADEDPVDDWPIAPSVYLSILATLSGICLRSAFQEGAETYWWSLLLSDSGVKLQTLHSVWELKHDALSRFKITRHDPEPVLRTAGIILLLMAANGPLLQRAVVVDLVPQPILVDKDIPIRREPMWNLTAQYYEGLTPAPAAYQDEFARVAIGLSQRQPMRLSSSVCPSGATCRASVTVAGFSRACKKGSISIVDQRVPVIAEFQSFPGTEFLRKCEEVGGDAGYSCDHYPIDFQLQATLDRDRQESVENGTGPEELPWPASDLFPAAINYTNYFREDTASDFLTIQRCNFTSAWVNLSIEITEENVVRLEQLLEPELSIRNRGIEAIPSATSKDYTRQVPMLAGVEQTMQEQYAGFSAYDGTEYQHGIQGLGPRQFINQTNVKPILEQGTVRGHGFRLSFRDPLESFTDTLHELSLRYALETMISTPRRTEELLKYFNNSREGSLHRRERALQAMKTKPSKIQRVTVRQTSIVAIYRTNSLFAFIAVGISTAVSVLVALLLTGWRRCGRSFSMSPLEIAKAFDAPLLRQVGSNMPASQIAKNHGGSRLKYGEVKLKRRNSATNSYSEPFASQDADCETAPRAEDDGLIEPTGARLAIDVADRVLTPVKGKIYV</sequence>
<feature type="transmembrane region" description="Helical" evidence="1">
    <location>
        <begin position="53"/>
        <end position="74"/>
    </location>
</feature>